<feature type="transmembrane region" description="Helical" evidence="1">
    <location>
        <begin position="256"/>
        <end position="278"/>
    </location>
</feature>
<evidence type="ECO:0000313" key="2">
    <source>
        <dbReference type="EMBL" id="RZF20915.1"/>
    </source>
</evidence>
<dbReference type="Pfam" id="PF12730">
    <property type="entry name" value="ABC2_membrane_4"/>
    <property type="match status" value="1"/>
</dbReference>
<feature type="transmembrane region" description="Helical" evidence="1">
    <location>
        <begin position="185"/>
        <end position="205"/>
    </location>
</feature>
<gene>
    <name evidence="2" type="ORF">DAY19_13095</name>
</gene>
<name>A0ABY0IEJ1_9BACT</name>
<keyword evidence="3" id="KW-1185">Reference proteome</keyword>
<feature type="transmembrane region" description="Helical" evidence="1">
    <location>
        <begin position="29"/>
        <end position="50"/>
    </location>
</feature>
<feature type="transmembrane region" description="Helical" evidence="1">
    <location>
        <begin position="154"/>
        <end position="178"/>
    </location>
</feature>
<dbReference type="EMBL" id="QDKL01000003">
    <property type="protein sequence ID" value="RZF20915.1"/>
    <property type="molecule type" value="Genomic_DNA"/>
</dbReference>
<comment type="caution">
    <text evidence="2">The sequence shown here is derived from an EMBL/GenBank/DDBJ whole genome shotgun (WGS) entry which is preliminary data.</text>
</comment>
<evidence type="ECO:0008006" key="4">
    <source>
        <dbReference type="Google" id="ProtNLM"/>
    </source>
</evidence>
<sequence>MIVEVNMLNLINFTLIKNTVEKEIRNKSVIFLFVLTFVVMYLGGVLTNTLQIEIEESGFSTYLANASMTVVIWVISLSAKLVAALIAANIFKSDLESGVISQILALPIKRSSYVLNRMLGGGILSFLYLVIILVIGMIILSVNNLLPKGMDLPVISMIASLIPHFIQIIIIMFVSCFLSLYFNKIGTLLLTLFYVLASIGTYAYISSGNPVITGFNISSIFGSIFYGILPRIGEVSAISDMLSFGAELDGEKVKSIIFGLIHLVATLSAWGFLFNYLFRKRSF</sequence>
<proteinExistence type="predicted"/>
<keyword evidence="1" id="KW-1133">Transmembrane helix</keyword>
<dbReference type="Proteomes" id="UP000443582">
    <property type="component" value="Unassembled WGS sequence"/>
</dbReference>
<reference evidence="3" key="1">
    <citation type="journal article" date="2019" name="Int. J. Syst. Evol. Microbiol.">
        <title>Halobacteriovorax valvorus sp. nov., a novel prokaryotic predator isolated from coastal seawater of China.</title>
        <authorList>
            <person name="Chen M.-X."/>
        </authorList>
    </citation>
    <scope>NUCLEOTIDE SEQUENCE [LARGE SCALE GENOMIC DNA]</scope>
    <source>
        <strain evidence="3">BL9</strain>
    </source>
</reference>
<keyword evidence="1" id="KW-0812">Transmembrane</keyword>
<organism evidence="2 3">
    <name type="scientific">Halobacteriovorax vibrionivorans</name>
    <dbReference type="NCBI Taxonomy" id="2152716"/>
    <lineage>
        <taxon>Bacteria</taxon>
        <taxon>Pseudomonadati</taxon>
        <taxon>Bdellovibrionota</taxon>
        <taxon>Bacteriovoracia</taxon>
        <taxon>Bacteriovoracales</taxon>
        <taxon>Halobacteriovoraceae</taxon>
        <taxon>Halobacteriovorax</taxon>
    </lineage>
</organism>
<evidence type="ECO:0000313" key="3">
    <source>
        <dbReference type="Proteomes" id="UP000443582"/>
    </source>
</evidence>
<feature type="transmembrane region" description="Helical" evidence="1">
    <location>
        <begin position="70"/>
        <end position="91"/>
    </location>
</feature>
<keyword evidence="1" id="KW-0472">Membrane</keyword>
<evidence type="ECO:0000256" key="1">
    <source>
        <dbReference type="SAM" id="Phobius"/>
    </source>
</evidence>
<feature type="transmembrane region" description="Helical" evidence="1">
    <location>
        <begin position="119"/>
        <end position="142"/>
    </location>
</feature>
<accession>A0ABY0IEJ1</accession>
<protein>
    <recommendedName>
        <fullName evidence="4">ABC transporter permease</fullName>
    </recommendedName>
</protein>